<proteinExistence type="predicted"/>
<keyword evidence="1" id="KW-0732">Signal</keyword>
<dbReference type="Pfam" id="PF12870">
    <property type="entry name" value="DUF4878"/>
    <property type="match status" value="1"/>
</dbReference>
<evidence type="ECO:0000313" key="3">
    <source>
        <dbReference type="EMBL" id="MBO1250511.1"/>
    </source>
</evidence>
<dbReference type="Proteomes" id="UP000664731">
    <property type="component" value="Unassembled WGS sequence"/>
</dbReference>
<organism evidence="3 4">
    <name type="scientific">Comamonas denitrificans</name>
    <dbReference type="NCBI Taxonomy" id="117506"/>
    <lineage>
        <taxon>Bacteria</taxon>
        <taxon>Pseudomonadati</taxon>
        <taxon>Pseudomonadota</taxon>
        <taxon>Betaproteobacteria</taxon>
        <taxon>Burkholderiales</taxon>
        <taxon>Comamonadaceae</taxon>
        <taxon>Comamonas</taxon>
    </lineage>
</organism>
<dbReference type="AlphaFoldDB" id="A0A939H2S5"/>
<dbReference type="InterPro" id="IPR024267">
    <property type="entry name" value="DUF4878"/>
</dbReference>
<sequence>MISRRVCLAAVVALGLTACFGSGPEAAVQGFYGAVAEGNTDKAMGFLALESVSANEMIMVKGKIQMMVAAGKTQMDANGGLQGVKITNQQEQGENALRVQLEILFKNGKTDQDSMNLVKQKDGWKIKL</sequence>
<feature type="chain" id="PRO_5036727096" evidence="1">
    <location>
        <begin position="28"/>
        <end position="128"/>
    </location>
</feature>
<dbReference type="EMBL" id="JAFNME010000030">
    <property type="protein sequence ID" value="MBO1250511.1"/>
    <property type="molecule type" value="Genomic_DNA"/>
</dbReference>
<accession>A0A939H2S5</accession>
<protein>
    <submittedName>
        <fullName evidence="3">DUF4878 domain-containing protein</fullName>
    </submittedName>
</protein>
<dbReference type="PROSITE" id="PS51257">
    <property type="entry name" value="PROKAR_LIPOPROTEIN"/>
    <property type="match status" value="1"/>
</dbReference>
<keyword evidence="4" id="KW-1185">Reference proteome</keyword>
<gene>
    <name evidence="3" type="ORF">J1777_11850</name>
</gene>
<dbReference type="RefSeq" id="WP_207575905.1">
    <property type="nucleotide sequence ID" value="NZ_JAFNME010000030.1"/>
</dbReference>
<feature type="domain" description="DUF4878" evidence="2">
    <location>
        <begin position="18"/>
        <end position="126"/>
    </location>
</feature>
<evidence type="ECO:0000259" key="2">
    <source>
        <dbReference type="Pfam" id="PF12870"/>
    </source>
</evidence>
<comment type="caution">
    <text evidence="3">The sequence shown here is derived from an EMBL/GenBank/DDBJ whole genome shotgun (WGS) entry which is preliminary data.</text>
</comment>
<feature type="signal peptide" evidence="1">
    <location>
        <begin position="1"/>
        <end position="27"/>
    </location>
</feature>
<reference evidence="3" key="1">
    <citation type="submission" date="2021-03" db="EMBL/GenBank/DDBJ databases">
        <title>Comamonas denitrificans.</title>
        <authorList>
            <person name="Finster K."/>
        </authorList>
    </citation>
    <scope>NUCLEOTIDE SEQUENCE</scope>
    <source>
        <strain evidence="3">MM2021_4</strain>
    </source>
</reference>
<evidence type="ECO:0000313" key="4">
    <source>
        <dbReference type="Proteomes" id="UP000664731"/>
    </source>
</evidence>
<dbReference type="Gene3D" id="3.10.450.50">
    <property type="match status" value="1"/>
</dbReference>
<evidence type="ECO:0000256" key="1">
    <source>
        <dbReference type="SAM" id="SignalP"/>
    </source>
</evidence>
<name>A0A939H2S5_9BURK</name>